<proteinExistence type="predicted"/>
<gene>
    <name evidence="2" type="ORF">PRUPE_8G251500</name>
</gene>
<name>A0A251N359_PRUPE</name>
<dbReference type="AlphaFoldDB" id="A0A251N359"/>
<keyword evidence="1" id="KW-0472">Membrane</keyword>
<protein>
    <submittedName>
        <fullName evidence="2">Uncharacterized protein</fullName>
    </submittedName>
</protein>
<evidence type="ECO:0000256" key="1">
    <source>
        <dbReference type="SAM" id="Phobius"/>
    </source>
</evidence>
<dbReference type="Gramene" id="ONH93767">
    <property type="protein sequence ID" value="ONH93767"/>
    <property type="gene ID" value="PRUPE_8G251500"/>
</dbReference>
<organism evidence="2 3">
    <name type="scientific">Prunus persica</name>
    <name type="common">Peach</name>
    <name type="synonym">Amygdalus persica</name>
    <dbReference type="NCBI Taxonomy" id="3760"/>
    <lineage>
        <taxon>Eukaryota</taxon>
        <taxon>Viridiplantae</taxon>
        <taxon>Streptophyta</taxon>
        <taxon>Embryophyta</taxon>
        <taxon>Tracheophyta</taxon>
        <taxon>Spermatophyta</taxon>
        <taxon>Magnoliopsida</taxon>
        <taxon>eudicotyledons</taxon>
        <taxon>Gunneridae</taxon>
        <taxon>Pentapetalae</taxon>
        <taxon>rosids</taxon>
        <taxon>fabids</taxon>
        <taxon>Rosales</taxon>
        <taxon>Rosaceae</taxon>
        <taxon>Amygdaloideae</taxon>
        <taxon>Amygdaleae</taxon>
        <taxon>Prunus</taxon>
    </lineage>
</organism>
<feature type="transmembrane region" description="Helical" evidence="1">
    <location>
        <begin position="21"/>
        <end position="43"/>
    </location>
</feature>
<sequence length="111" mass="13206">MLVVIRAYYHHYDIGMRIKQSAIIISWSFWVCFMFKSNLVYFIQLDSSAVIRYPCLVLNTSRLINFLMCHHAWMLSTVSLLLHLFDLCSKQSFMMLQLDAASFQPFWLNDR</sequence>
<dbReference type="Proteomes" id="UP000006882">
    <property type="component" value="Chromosome G8"/>
</dbReference>
<dbReference type="EMBL" id="CM007658">
    <property type="protein sequence ID" value="ONH93767.1"/>
    <property type="molecule type" value="Genomic_DNA"/>
</dbReference>
<keyword evidence="1" id="KW-0812">Transmembrane</keyword>
<feature type="transmembrane region" description="Helical" evidence="1">
    <location>
        <begin position="63"/>
        <end position="85"/>
    </location>
</feature>
<accession>A0A251N359</accession>
<reference evidence="2 3" key="1">
    <citation type="journal article" date="2013" name="Nat. Genet.">
        <title>The high-quality draft genome of peach (Prunus persica) identifies unique patterns of genetic diversity, domestication and genome evolution.</title>
        <authorList>
            <consortium name="International Peach Genome Initiative"/>
            <person name="Verde I."/>
            <person name="Abbott A.G."/>
            <person name="Scalabrin S."/>
            <person name="Jung S."/>
            <person name="Shu S."/>
            <person name="Marroni F."/>
            <person name="Zhebentyayeva T."/>
            <person name="Dettori M.T."/>
            <person name="Grimwood J."/>
            <person name="Cattonaro F."/>
            <person name="Zuccolo A."/>
            <person name="Rossini L."/>
            <person name="Jenkins J."/>
            <person name="Vendramin E."/>
            <person name="Meisel L.A."/>
            <person name="Decroocq V."/>
            <person name="Sosinski B."/>
            <person name="Prochnik S."/>
            <person name="Mitros T."/>
            <person name="Policriti A."/>
            <person name="Cipriani G."/>
            <person name="Dondini L."/>
            <person name="Ficklin S."/>
            <person name="Goodstein D.M."/>
            <person name="Xuan P."/>
            <person name="Del Fabbro C."/>
            <person name="Aramini V."/>
            <person name="Copetti D."/>
            <person name="Gonzalez S."/>
            <person name="Horner D.S."/>
            <person name="Falchi R."/>
            <person name="Lucas S."/>
            <person name="Mica E."/>
            <person name="Maldonado J."/>
            <person name="Lazzari B."/>
            <person name="Bielenberg D."/>
            <person name="Pirona R."/>
            <person name="Miculan M."/>
            <person name="Barakat A."/>
            <person name="Testolin R."/>
            <person name="Stella A."/>
            <person name="Tartarini S."/>
            <person name="Tonutti P."/>
            <person name="Arus P."/>
            <person name="Orellana A."/>
            <person name="Wells C."/>
            <person name="Main D."/>
            <person name="Vizzotto G."/>
            <person name="Silva H."/>
            <person name="Salamini F."/>
            <person name="Schmutz J."/>
            <person name="Morgante M."/>
            <person name="Rokhsar D.S."/>
        </authorList>
    </citation>
    <scope>NUCLEOTIDE SEQUENCE [LARGE SCALE GENOMIC DNA]</scope>
    <source>
        <strain evidence="3">cv. Nemared</strain>
    </source>
</reference>
<evidence type="ECO:0000313" key="2">
    <source>
        <dbReference type="EMBL" id="ONH93767.1"/>
    </source>
</evidence>
<evidence type="ECO:0000313" key="3">
    <source>
        <dbReference type="Proteomes" id="UP000006882"/>
    </source>
</evidence>
<keyword evidence="1" id="KW-1133">Transmembrane helix</keyword>
<keyword evidence="3" id="KW-1185">Reference proteome</keyword>